<organism evidence="2 3">
    <name type="scientific">Steinernema hermaphroditum</name>
    <dbReference type="NCBI Taxonomy" id="289476"/>
    <lineage>
        <taxon>Eukaryota</taxon>
        <taxon>Metazoa</taxon>
        <taxon>Ecdysozoa</taxon>
        <taxon>Nematoda</taxon>
        <taxon>Chromadorea</taxon>
        <taxon>Rhabditida</taxon>
        <taxon>Tylenchina</taxon>
        <taxon>Panagrolaimomorpha</taxon>
        <taxon>Strongyloidoidea</taxon>
        <taxon>Steinernematidae</taxon>
        <taxon>Steinernema</taxon>
    </lineage>
</organism>
<evidence type="ECO:0000313" key="2">
    <source>
        <dbReference type="EMBL" id="KAK0400890.1"/>
    </source>
</evidence>
<dbReference type="Pfam" id="PF10318">
    <property type="entry name" value="7TM_GPCR_Srh"/>
    <property type="match status" value="1"/>
</dbReference>
<reference evidence="2" key="1">
    <citation type="submission" date="2023-06" db="EMBL/GenBank/DDBJ databases">
        <title>Genomic analysis of the entomopathogenic nematode Steinernema hermaphroditum.</title>
        <authorList>
            <person name="Schwarz E.M."/>
            <person name="Heppert J.K."/>
            <person name="Baniya A."/>
            <person name="Schwartz H.T."/>
            <person name="Tan C.-H."/>
            <person name="Antoshechkin I."/>
            <person name="Sternberg P.W."/>
            <person name="Goodrich-Blair H."/>
            <person name="Dillman A.R."/>
        </authorList>
    </citation>
    <scope>NUCLEOTIDE SEQUENCE</scope>
    <source>
        <strain evidence="2">PS9179</strain>
        <tissue evidence="2">Whole animal</tissue>
    </source>
</reference>
<feature type="transmembrane region" description="Helical" evidence="1">
    <location>
        <begin position="228"/>
        <end position="259"/>
    </location>
</feature>
<comment type="caution">
    <text evidence="2">The sequence shown here is derived from an EMBL/GenBank/DDBJ whole genome shotgun (WGS) entry which is preliminary data.</text>
</comment>
<name>A0AA39H877_9BILA</name>
<keyword evidence="3" id="KW-1185">Reference proteome</keyword>
<dbReference type="EMBL" id="JAUCMV010000004">
    <property type="protein sequence ID" value="KAK0400890.1"/>
    <property type="molecule type" value="Genomic_DNA"/>
</dbReference>
<evidence type="ECO:0000256" key="1">
    <source>
        <dbReference type="SAM" id="Phobius"/>
    </source>
</evidence>
<dbReference type="AlphaFoldDB" id="A0AA39H877"/>
<feature type="transmembrane region" description="Helical" evidence="1">
    <location>
        <begin position="41"/>
        <end position="65"/>
    </location>
</feature>
<sequence length="316" mass="36014">MLEALFNTALDISAFVHFIVSLPAMYIVFRYSPKSMDSLPWIILDIMTWNLLGNVFSCMLHIHPLFPAECFRFDGLMALLTTNEYVAHVLCGCIVACILNGCVALWFSFPYRYVVFVHPELFKALGKIWIFVFCASLHTAACLLVIYVSLQFFVSYGNYPIRDELPPPEGVYCFWPYGLGKNLMAIGYFLSILVTIIIVIVFSLLLRTHLVKIKNSLTRKTLELHRKFLFYLLISTTVPLIFGAVPLTISLLCAIFPHFPYSREITMITTFIAANHGTIYSVVSIVTFRPYFMVARRMVGNLFRRSSNAVQSFTVS</sequence>
<protein>
    <submittedName>
        <fullName evidence="2">Uncharacterized protein</fullName>
    </submittedName>
</protein>
<dbReference type="InterPro" id="IPR019422">
    <property type="entry name" value="7TM_GPCR_serpentine_rcpt_Srh"/>
</dbReference>
<keyword evidence="1" id="KW-1133">Transmembrane helix</keyword>
<proteinExistence type="predicted"/>
<keyword evidence="1" id="KW-0812">Transmembrane</keyword>
<feature type="transmembrane region" description="Helical" evidence="1">
    <location>
        <begin position="265"/>
        <end position="288"/>
    </location>
</feature>
<dbReference type="Proteomes" id="UP001175271">
    <property type="component" value="Unassembled WGS sequence"/>
</dbReference>
<feature type="transmembrane region" description="Helical" evidence="1">
    <location>
        <begin position="12"/>
        <end position="29"/>
    </location>
</feature>
<gene>
    <name evidence="2" type="ORF">QR680_015503</name>
</gene>
<feature type="transmembrane region" description="Helical" evidence="1">
    <location>
        <begin position="85"/>
        <end position="107"/>
    </location>
</feature>
<accession>A0AA39H877</accession>
<keyword evidence="1" id="KW-0472">Membrane</keyword>
<evidence type="ECO:0000313" key="3">
    <source>
        <dbReference type="Proteomes" id="UP001175271"/>
    </source>
</evidence>
<feature type="transmembrane region" description="Helical" evidence="1">
    <location>
        <begin position="128"/>
        <end position="150"/>
    </location>
</feature>
<feature type="transmembrane region" description="Helical" evidence="1">
    <location>
        <begin position="185"/>
        <end position="207"/>
    </location>
</feature>